<organism evidence="2 3">
    <name type="scientific">Aegilops tauschii subsp. strangulata</name>
    <name type="common">Goatgrass</name>
    <dbReference type="NCBI Taxonomy" id="200361"/>
    <lineage>
        <taxon>Eukaryota</taxon>
        <taxon>Viridiplantae</taxon>
        <taxon>Streptophyta</taxon>
        <taxon>Embryophyta</taxon>
        <taxon>Tracheophyta</taxon>
        <taxon>Spermatophyta</taxon>
        <taxon>Magnoliopsida</taxon>
        <taxon>Liliopsida</taxon>
        <taxon>Poales</taxon>
        <taxon>Poaceae</taxon>
        <taxon>BOP clade</taxon>
        <taxon>Pooideae</taxon>
        <taxon>Triticodae</taxon>
        <taxon>Triticeae</taxon>
        <taxon>Triticinae</taxon>
        <taxon>Aegilops</taxon>
    </lineage>
</organism>
<reference evidence="3" key="1">
    <citation type="journal article" date="2014" name="Science">
        <title>Ancient hybridizations among the ancestral genomes of bread wheat.</title>
        <authorList>
            <consortium name="International Wheat Genome Sequencing Consortium,"/>
            <person name="Marcussen T."/>
            <person name="Sandve S.R."/>
            <person name="Heier L."/>
            <person name="Spannagl M."/>
            <person name="Pfeifer M."/>
            <person name="Jakobsen K.S."/>
            <person name="Wulff B.B."/>
            <person name="Steuernagel B."/>
            <person name="Mayer K.F."/>
            <person name="Olsen O.A."/>
        </authorList>
    </citation>
    <scope>NUCLEOTIDE SEQUENCE [LARGE SCALE GENOMIC DNA]</scope>
    <source>
        <strain evidence="3">cv. AL8/78</strain>
    </source>
</reference>
<evidence type="ECO:0000313" key="3">
    <source>
        <dbReference type="Proteomes" id="UP000015105"/>
    </source>
</evidence>
<dbReference type="AlphaFoldDB" id="A0A453I3M0"/>
<reference evidence="2" key="3">
    <citation type="journal article" date="2017" name="Nature">
        <title>Genome sequence of the progenitor of the wheat D genome Aegilops tauschii.</title>
        <authorList>
            <person name="Luo M.C."/>
            <person name="Gu Y.Q."/>
            <person name="Puiu D."/>
            <person name="Wang H."/>
            <person name="Twardziok S.O."/>
            <person name="Deal K.R."/>
            <person name="Huo N."/>
            <person name="Zhu T."/>
            <person name="Wang L."/>
            <person name="Wang Y."/>
            <person name="McGuire P.E."/>
            <person name="Liu S."/>
            <person name="Long H."/>
            <person name="Ramasamy R.K."/>
            <person name="Rodriguez J.C."/>
            <person name="Van S.L."/>
            <person name="Yuan L."/>
            <person name="Wang Z."/>
            <person name="Xia Z."/>
            <person name="Xiao L."/>
            <person name="Anderson O.D."/>
            <person name="Ouyang S."/>
            <person name="Liang Y."/>
            <person name="Zimin A.V."/>
            <person name="Pertea G."/>
            <person name="Qi P."/>
            <person name="Bennetzen J.L."/>
            <person name="Dai X."/>
            <person name="Dawson M.W."/>
            <person name="Muller H.G."/>
            <person name="Kugler K."/>
            <person name="Rivarola-Duarte L."/>
            <person name="Spannagl M."/>
            <person name="Mayer K.F.X."/>
            <person name="Lu F.H."/>
            <person name="Bevan M.W."/>
            <person name="Leroy P."/>
            <person name="Li P."/>
            <person name="You F.M."/>
            <person name="Sun Q."/>
            <person name="Liu Z."/>
            <person name="Lyons E."/>
            <person name="Wicker T."/>
            <person name="Salzberg S.L."/>
            <person name="Devos K.M."/>
            <person name="Dvorak J."/>
        </authorList>
    </citation>
    <scope>NUCLEOTIDE SEQUENCE [LARGE SCALE GENOMIC DNA]</scope>
    <source>
        <strain evidence="2">cv. AL8/78</strain>
    </source>
</reference>
<feature type="region of interest" description="Disordered" evidence="1">
    <location>
        <begin position="1"/>
        <end position="25"/>
    </location>
</feature>
<reference evidence="3" key="2">
    <citation type="journal article" date="2017" name="Nat. Plants">
        <title>The Aegilops tauschii genome reveals multiple impacts of transposons.</title>
        <authorList>
            <person name="Zhao G."/>
            <person name="Zou C."/>
            <person name="Li K."/>
            <person name="Wang K."/>
            <person name="Li T."/>
            <person name="Gao L."/>
            <person name="Zhang X."/>
            <person name="Wang H."/>
            <person name="Yang Z."/>
            <person name="Liu X."/>
            <person name="Jiang W."/>
            <person name="Mao L."/>
            <person name="Kong X."/>
            <person name="Jiao Y."/>
            <person name="Jia J."/>
        </authorList>
    </citation>
    <scope>NUCLEOTIDE SEQUENCE [LARGE SCALE GENOMIC DNA]</scope>
    <source>
        <strain evidence="3">cv. AL8/78</strain>
    </source>
</reference>
<dbReference type="Gramene" id="AET4Gv20436400.29">
    <property type="protein sequence ID" value="AET4Gv20436400.29"/>
    <property type="gene ID" value="AET4Gv20436400"/>
</dbReference>
<reference evidence="2" key="4">
    <citation type="submission" date="2019-03" db="UniProtKB">
        <authorList>
            <consortium name="EnsemblPlants"/>
        </authorList>
    </citation>
    <scope>IDENTIFICATION</scope>
</reference>
<name>A0A453I3M0_AEGTS</name>
<keyword evidence="3" id="KW-1185">Reference proteome</keyword>
<dbReference type="Proteomes" id="UP000015105">
    <property type="component" value="Chromosome 4D"/>
</dbReference>
<reference evidence="2" key="5">
    <citation type="journal article" date="2021" name="G3 (Bethesda)">
        <title>Aegilops tauschii genome assembly Aet v5.0 features greater sequence contiguity and improved annotation.</title>
        <authorList>
            <person name="Wang L."/>
            <person name="Zhu T."/>
            <person name="Rodriguez J.C."/>
            <person name="Deal K.R."/>
            <person name="Dubcovsky J."/>
            <person name="McGuire P.E."/>
            <person name="Lux T."/>
            <person name="Spannagl M."/>
            <person name="Mayer K.F.X."/>
            <person name="Baldrich P."/>
            <person name="Meyers B.C."/>
            <person name="Huo N."/>
            <person name="Gu Y.Q."/>
            <person name="Zhou H."/>
            <person name="Devos K.M."/>
            <person name="Bennetzen J.L."/>
            <person name="Unver T."/>
            <person name="Budak H."/>
            <person name="Gulick P.J."/>
            <person name="Galiba G."/>
            <person name="Kalapos B."/>
            <person name="Nelson D.R."/>
            <person name="Li P."/>
            <person name="You F.M."/>
            <person name="Luo M.C."/>
            <person name="Dvorak J."/>
        </authorList>
    </citation>
    <scope>NUCLEOTIDE SEQUENCE [LARGE SCALE GENOMIC DNA]</scope>
    <source>
        <strain evidence="2">cv. AL8/78</strain>
    </source>
</reference>
<dbReference type="Gramene" id="AET4Gv20436400.26">
    <property type="protein sequence ID" value="AET4Gv20436400.26"/>
    <property type="gene ID" value="AET4Gv20436400"/>
</dbReference>
<dbReference type="EnsemblPlants" id="AET4Gv20436400.29">
    <property type="protein sequence ID" value="AET4Gv20436400.29"/>
    <property type="gene ID" value="AET4Gv20436400"/>
</dbReference>
<evidence type="ECO:0000256" key="1">
    <source>
        <dbReference type="SAM" id="MobiDB-lite"/>
    </source>
</evidence>
<proteinExistence type="predicted"/>
<sequence>MIMARSSGRSGSGGTTCTGSLDKQARGGRCLVQPMTATTRLTTEARSLYGH</sequence>
<accession>A0A453I3M0</accession>
<protein>
    <submittedName>
        <fullName evidence="2">Uncharacterized protein</fullName>
    </submittedName>
</protein>
<evidence type="ECO:0000313" key="2">
    <source>
        <dbReference type="EnsemblPlants" id="AET4Gv20436400.26"/>
    </source>
</evidence>
<dbReference type="EnsemblPlants" id="AET4Gv20436400.26">
    <property type="protein sequence ID" value="AET4Gv20436400.26"/>
    <property type="gene ID" value="AET4Gv20436400"/>
</dbReference>